<organism evidence="5 6">
    <name type="scientific">Marinifilum breve</name>
    <dbReference type="NCBI Taxonomy" id="2184082"/>
    <lineage>
        <taxon>Bacteria</taxon>
        <taxon>Pseudomonadati</taxon>
        <taxon>Bacteroidota</taxon>
        <taxon>Bacteroidia</taxon>
        <taxon>Marinilabiliales</taxon>
        <taxon>Marinifilaceae</taxon>
    </lineage>
</organism>
<keyword evidence="3" id="KW-0804">Transcription</keyword>
<dbReference type="GO" id="GO:0003700">
    <property type="term" value="F:DNA-binding transcription factor activity"/>
    <property type="evidence" value="ECO:0007669"/>
    <property type="project" value="InterPro"/>
</dbReference>
<gene>
    <name evidence="5" type="ORF">DF185_16290</name>
</gene>
<dbReference type="InterPro" id="IPR053142">
    <property type="entry name" value="PchR_regulatory_protein"/>
</dbReference>
<dbReference type="Proteomes" id="UP000248079">
    <property type="component" value="Unassembled WGS sequence"/>
</dbReference>
<protein>
    <recommendedName>
        <fullName evidence="4">HTH araC/xylS-type domain-containing protein</fullName>
    </recommendedName>
</protein>
<evidence type="ECO:0000259" key="4">
    <source>
        <dbReference type="PROSITE" id="PS01124"/>
    </source>
</evidence>
<dbReference type="Gene3D" id="1.10.10.60">
    <property type="entry name" value="Homeodomain-like"/>
    <property type="match status" value="2"/>
</dbReference>
<dbReference type="InterPro" id="IPR018060">
    <property type="entry name" value="HTH_AraC"/>
</dbReference>
<keyword evidence="1" id="KW-0805">Transcription regulation</keyword>
<sequence length="333" mass="38726">MSYQKITFNPKNYETTFQSLKKVFGGTIDNYLYTYDHKLCTGHIRSHPLFPGVELMVHEGYFHENVLIERLPRLNSNGLCIAATLNENLEFESHLNPSPIPKSSAFLVHNEKFPLELKFKKGLHAQWIIFHICKGALDNTKSLRNNKELPYIFETQDPVFFIDNLNWKMEKYIQEIFNCNVGEFGIVPRTHANAWELLYCIAMRLFQREKTEYSTQIHSSDFSCLVEIKSKISENIGLPITIESLAQENCMSTSKLRKLFKMVYGMPFREYVFSEKMEKATKFLSEGSSISETAYLLGYNNISKFSSAFKKYHGILPTQFKDKIKAFEEYNSL</sequence>
<dbReference type="EMBL" id="QFLI01000007">
    <property type="protein sequence ID" value="PXX98931.1"/>
    <property type="molecule type" value="Genomic_DNA"/>
</dbReference>
<dbReference type="AlphaFoldDB" id="A0A2V3ZVL1"/>
<dbReference type="PROSITE" id="PS00041">
    <property type="entry name" value="HTH_ARAC_FAMILY_1"/>
    <property type="match status" value="1"/>
</dbReference>
<dbReference type="GO" id="GO:0043565">
    <property type="term" value="F:sequence-specific DNA binding"/>
    <property type="evidence" value="ECO:0007669"/>
    <property type="project" value="InterPro"/>
</dbReference>
<dbReference type="PANTHER" id="PTHR47893:SF1">
    <property type="entry name" value="REGULATORY PROTEIN PCHR"/>
    <property type="match status" value="1"/>
</dbReference>
<dbReference type="PRINTS" id="PR00032">
    <property type="entry name" value="HTHARAC"/>
</dbReference>
<dbReference type="InterPro" id="IPR009057">
    <property type="entry name" value="Homeodomain-like_sf"/>
</dbReference>
<feature type="domain" description="HTH araC/xylS-type" evidence="4">
    <location>
        <begin position="226"/>
        <end position="323"/>
    </location>
</feature>
<dbReference type="PROSITE" id="PS01124">
    <property type="entry name" value="HTH_ARAC_FAMILY_2"/>
    <property type="match status" value="1"/>
</dbReference>
<keyword evidence="6" id="KW-1185">Reference proteome</keyword>
<evidence type="ECO:0000256" key="3">
    <source>
        <dbReference type="ARBA" id="ARBA00023163"/>
    </source>
</evidence>
<evidence type="ECO:0000313" key="5">
    <source>
        <dbReference type="EMBL" id="PXX98931.1"/>
    </source>
</evidence>
<dbReference type="Pfam" id="PF12833">
    <property type="entry name" value="HTH_18"/>
    <property type="match status" value="1"/>
</dbReference>
<dbReference type="OrthoDB" id="1156172at2"/>
<evidence type="ECO:0000256" key="1">
    <source>
        <dbReference type="ARBA" id="ARBA00023015"/>
    </source>
</evidence>
<reference evidence="5 6" key="1">
    <citation type="submission" date="2018-05" db="EMBL/GenBank/DDBJ databases">
        <title>Marinifilum breve JC075T sp. nov., a marine bacterium isolated from Yongle Blue Hole in the South China Sea.</title>
        <authorList>
            <person name="Fu T."/>
        </authorList>
    </citation>
    <scope>NUCLEOTIDE SEQUENCE [LARGE SCALE GENOMIC DNA]</scope>
    <source>
        <strain evidence="5 6">JC075</strain>
    </source>
</reference>
<name>A0A2V3ZVL1_9BACT</name>
<dbReference type="SMART" id="SM00342">
    <property type="entry name" value="HTH_ARAC"/>
    <property type="match status" value="1"/>
</dbReference>
<comment type="caution">
    <text evidence="5">The sequence shown here is derived from an EMBL/GenBank/DDBJ whole genome shotgun (WGS) entry which is preliminary data.</text>
</comment>
<evidence type="ECO:0000313" key="6">
    <source>
        <dbReference type="Proteomes" id="UP000248079"/>
    </source>
</evidence>
<proteinExistence type="predicted"/>
<dbReference type="SUPFAM" id="SSF46689">
    <property type="entry name" value="Homeodomain-like"/>
    <property type="match status" value="2"/>
</dbReference>
<dbReference type="RefSeq" id="WP_110361822.1">
    <property type="nucleotide sequence ID" value="NZ_QFLI01000007.1"/>
</dbReference>
<dbReference type="PANTHER" id="PTHR47893">
    <property type="entry name" value="REGULATORY PROTEIN PCHR"/>
    <property type="match status" value="1"/>
</dbReference>
<keyword evidence="2" id="KW-0238">DNA-binding</keyword>
<dbReference type="InterPro" id="IPR020449">
    <property type="entry name" value="Tscrpt_reg_AraC-type_HTH"/>
</dbReference>
<dbReference type="InterPro" id="IPR018062">
    <property type="entry name" value="HTH_AraC-typ_CS"/>
</dbReference>
<evidence type="ECO:0000256" key="2">
    <source>
        <dbReference type="ARBA" id="ARBA00023125"/>
    </source>
</evidence>
<accession>A0A2V3ZVL1</accession>